<evidence type="ECO:0000313" key="5">
    <source>
        <dbReference type="EMBL" id="MDQ0214371.1"/>
    </source>
</evidence>
<evidence type="ECO:0000259" key="4">
    <source>
        <dbReference type="PROSITE" id="PS50949"/>
    </source>
</evidence>
<evidence type="ECO:0000313" key="6">
    <source>
        <dbReference type="Proteomes" id="UP001237207"/>
    </source>
</evidence>
<dbReference type="PANTHER" id="PTHR43537:SF47">
    <property type="entry name" value="REGULATORY PROTEIN GNTR HTH"/>
    <property type="match status" value="1"/>
</dbReference>
<organism evidence="5 6">
    <name type="scientific">Oikeobacillus pervagus</name>
    <dbReference type="NCBI Taxonomy" id="1325931"/>
    <lineage>
        <taxon>Bacteria</taxon>
        <taxon>Bacillati</taxon>
        <taxon>Bacillota</taxon>
        <taxon>Bacilli</taxon>
        <taxon>Bacillales</taxon>
        <taxon>Bacillaceae</taxon>
        <taxon>Oikeobacillus</taxon>
    </lineage>
</organism>
<feature type="domain" description="HTH gntR-type" evidence="4">
    <location>
        <begin position="10"/>
        <end position="78"/>
    </location>
</feature>
<dbReference type="PANTHER" id="PTHR43537">
    <property type="entry name" value="TRANSCRIPTIONAL REGULATOR, GNTR FAMILY"/>
    <property type="match status" value="1"/>
</dbReference>
<dbReference type="CDD" id="cd07377">
    <property type="entry name" value="WHTH_GntR"/>
    <property type="match status" value="1"/>
</dbReference>
<dbReference type="InterPro" id="IPR008920">
    <property type="entry name" value="TF_FadR/GntR_C"/>
</dbReference>
<keyword evidence="1" id="KW-0805">Transcription regulation</keyword>
<dbReference type="SUPFAM" id="SSF48008">
    <property type="entry name" value="GntR ligand-binding domain-like"/>
    <property type="match status" value="1"/>
</dbReference>
<dbReference type="SMART" id="SM00895">
    <property type="entry name" value="FCD"/>
    <property type="match status" value="1"/>
</dbReference>
<protein>
    <submittedName>
        <fullName evidence="5">DNA-binding FadR family transcriptional regulator</fullName>
    </submittedName>
</protein>
<evidence type="ECO:0000256" key="1">
    <source>
        <dbReference type="ARBA" id="ARBA00023015"/>
    </source>
</evidence>
<dbReference type="AlphaFoldDB" id="A0AAJ1T326"/>
<dbReference type="PROSITE" id="PS50949">
    <property type="entry name" value="HTH_GNTR"/>
    <property type="match status" value="1"/>
</dbReference>
<dbReference type="InterPro" id="IPR036390">
    <property type="entry name" value="WH_DNA-bd_sf"/>
</dbReference>
<evidence type="ECO:0000256" key="2">
    <source>
        <dbReference type="ARBA" id="ARBA00023125"/>
    </source>
</evidence>
<dbReference type="InterPro" id="IPR011711">
    <property type="entry name" value="GntR_C"/>
</dbReference>
<dbReference type="SMART" id="SM00345">
    <property type="entry name" value="HTH_GNTR"/>
    <property type="match status" value="1"/>
</dbReference>
<keyword evidence="2 5" id="KW-0238">DNA-binding</keyword>
<dbReference type="Gene3D" id="1.10.10.10">
    <property type="entry name" value="Winged helix-like DNA-binding domain superfamily/Winged helix DNA-binding domain"/>
    <property type="match status" value="1"/>
</dbReference>
<reference evidence="5" key="1">
    <citation type="submission" date="2023-07" db="EMBL/GenBank/DDBJ databases">
        <title>Genomic Encyclopedia of Type Strains, Phase IV (KMG-IV): sequencing the most valuable type-strain genomes for metagenomic binning, comparative biology and taxonomic classification.</title>
        <authorList>
            <person name="Goeker M."/>
        </authorList>
    </citation>
    <scope>NUCLEOTIDE SEQUENCE</scope>
    <source>
        <strain evidence="5">DSM 23947</strain>
    </source>
</reference>
<dbReference type="InterPro" id="IPR000524">
    <property type="entry name" value="Tscrpt_reg_HTH_GntR"/>
</dbReference>
<dbReference type="PRINTS" id="PR00035">
    <property type="entry name" value="HTHGNTR"/>
</dbReference>
<proteinExistence type="predicted"/>
<sequence length="240" mass="27383">MMSIKKATRISLVDQVATQMEQLIETGTWPVGEKIPPEMELMVEFDVSRNTLREAVRALVHAGLLETKQGSGTIVRSSSSLGAAIHRHIERANLFETLEVRLALEREAAQKAAERRNDQDIKILQESMKKCWDAAKNSDHIQFIEADILFHKAVVQASHNQMLIDLYEHITDALNTSVQDLTMLRAPLDYEKEIHQELYEAILAQDTDQAVKNVNSYMDELKRTLTNKKGSHIWGEMQQY</sequence>
<evidence type="ECO:0000256" key="3">
    <source>
        <dbReference type="ARBA" id="ARBA00023163"/>
    </source>
</evidence>
<accession>A0AAJ1T326</accession>
<gene>
    <name evidence="5" type="ORF">J2S13_000767</name>
</gene>
<dbReference type="Proteomes" id="UP001237207">
    <property type="component" value="Unassembled WGS sequence"/>
</dbReference>
<dbReference type="InterPro" id="IPR036388">
    <property type="entry name" value="WH-like_DNA-bd_sf"/>
</dbReference>
<dbReference type="Gene3D" id="1.20.120.530">
    <property type="entry name" value="GntR ligand-binding domain-like"/>
    <property type="match status" value="1"/>
</dbReference>
<comment type="caution">
    <text evidence="5">The sequence shown here is derived from an EMBL/GenBank/DDBJ whole genome shotgun (WGS) entry which is preliminary data.</text>
</comment>
<keyword evidence="3" id="KW-0804">Transcription</keyword>
<dbReference type="EMBL" id="JAUSUC010000006">
    <property type="protein sequence ID" value="MDQ0214371.1"/>
    <property type="molecule type" value="Genomic_DNA"/>
</dbReference>
<name>A0AAJ1T326_9BACI</name>
<dbReference type="SUPFAM" id="SSF46785">
    <property type="entry name" value="Winged helix' DNA-binding domain"/>
    <property type="match status" value="1"/>
</dbReference>
<dbReference type="Pfam" id="PF07729">
    <property type="entry name" value="FCD"/>
    <property type="match status" value="1"/>
</dbReference>
<dbReference type="GO" id="GO:0003700">
    <property type="term" value="F:DNA-binding transcription factor activity"/>
    <property type="evidence" value="ECO:0007669"/>
    <property type="project" value="InterPro"/>
</dbReference>
<keyword evidence="6" id="KW-1185">Reference proteome</keyword>
<dbReference type="Pfam" id="PF00392">
    <property type="entry name" value="GntR"/>
    <property type="match status" value="1"/>
</dbReference>
<dbReference type="GO" id="GO:0003677">
    <property type="term" value="F:DNA binding"/>
    <property type="evidence" value="ECO:0007669"/>
    <property type="project" value="UniProtKB-KW"/>
</dbReference>